<comment type="caution">
    <text evidence="1">The sequence shown here is derived from an EMBL/GenBank/DDBJ whole genome shotgun (WGS) entry which is preliminary data.</text>
</comment>
<dbReference type="Proteomes" id="UP001163603">
    <property type="component" value="Chromosome 6"/>
</dbReference>
<protein>
    <submittedName>
        <fullName evidence="1">Uncharacterized protein</fullName>
    </submittedName>
</protein>
<evidence type="ECO:0000313" key="1">
    <source>
        <dbReference type="EMBL" id="KAJ0038203.1"/>
    </source>
</evidence>
<keyword evidence="2" id="KW-1185">Reference proteome</keyword>
<sequence>MSEAFKPFTFGASSLNKTFSPSIGHEVPMFSFGLNRSHPSSSASHRPLGSGGMAKGKGKLDVGKKYAGPNVSSSGFAALGQKTVSPNTSGYPLHSKGEHSWAHVTAVSHSKGKTPLLFHAAEFSSEGVIVVNLLISVCTEGRKKWANCLVGSFIEKKLPLPIVQNIAMCLWRTYSIYAVMMNDKELSTNRDHPNVISAKCSAIASFLALCKSSSHPRYILNLLLRKQLIVKGFNMWLREIKDTPIQDNVVNQNPFHCLFDEYKDHHTMTFCLPMNNPLDDPNEQGMHASDVEDDHHYL</sequence>
<name>A0ACC0YIU4_9ROSI</name>
<gene>
    <name evidence="1" type="ORF">Pint_23026</name>
</gene>
<evidence type="ECO:0000313" key="2">
    <source>
        <dbReference type="Proteomes" id="UP001163603"/>
    </source>
</evidence>
<dbReference type="EMBL" id="CM047741">
    <property type="protein sequence ID" value="KAJ0038203.1"/>
    <property type="molecule type" value="Genomic_DNA"/>
</dbReference>
<proteinExistence type="predicted"/>
<reference evidence="2" key="1">
    <citation type="journal article" date="2023" name="G3 (Bethesda)">
        <title>Genome assembly and association tests identify interacting loci associated with vigor, precocity, and sex in interspecific pistachio rootstocks.</title>
        <authorList>
            <person name="Palmer W."/>
            <person name="Jacygrad E."/>
            <person name="Sagayaradj S."/>
            <person name="Cavanaugh K."/>
            <person name="Han R."/>
            <person name="Bertier L."/>
            <person name="Beede B."/>
            <person name="Kafkas S."/>
            <person name="Golino D."/>
            <person name="Preece J."/>
            <person name="Michelmore R."/>
        </authorList>
    </citation>
    <scope>NUCLEOTIDE SEQUENCE [LARGE SCALE GENOMIC DNA]</scope>
</reference>
<organism evidence="1 2">
    <name type="scientific">Pistacia integerrima</name>
    <dbReference type="NCBI Taxonomy" id="434235"/>
    <lineage>
        <taxon>Eukaryota</taxon>
        <taxon>Viridiplantae</taxon>
        <taxon>Streptophyta</taxon>
        <taxon>Embryophyta</taxon>
        <taxon>Tracheophyta</taxon>
        <taxon>Spermatophyta</taxon>
        <taxon>Magnoliopsida</taxon>
        <taxon>eudicotyledons</taxon>
        <taxon>Gunneridae</taxon>
        <taxon>Pentapetalae</taxon>
        <taxon>rosids</taxon>
        <taxon>malvids</taxon>
        <taxon>Sapindales</taxon>
        <taxon>Anacardiaceae</taxon>
        <taxon>Pistacia</taxon>
    </lineage>
</organism>
<accession>A0ACC0YIU4</accession>